<sequence length="185" mass="18586">MHALLKKAAVALPAAALMVALAPTAASADEPLGVRCTGGNAQLSAKPGLTIIGSKQQTWTGEGVTTGCKNVGSGKAVTSAIVFFEGNGKGACVPEFGIPNADLNGRITWNGGGPDVENKVSNVTGTSKLTWTGANFTGVVTDGPFKGKKVNATASWDFDLIAAAGGCFLGGYTNAIGTWDSLNIG</sequence>
<accession>A0A6G4XGR8</accession>
<comment type="caution">
    <text evidence="2">The sequence shown here is derived from an EMBL/GenBank/DDBJ whole genome shotgun (WGS) entry which is preliminary data.</text>
</comment>
<evidence type="ECO:0000313" key="2">
    <source>
        <dbReference type="EMBL" id="NGO76372.1"/>
    </source>
</evidence>
<feature type="chain" id="PRO_5026242322" evidence="1">
    <location>
        <begin position="29"/>
        <end position="185"/>
    </location>
</feature>
<evidence type="ECO:0000313" key="3">
    <source>
        <dbReference type="Proteomes" id="UP000481109"/>
    </source>
</evidence>
<evidence type="ECO:0000256" key="1">
    <source>
        <dbReference type="SAM" id="SignalP"/>
    </source>
</evidence>
<name>A0A6G4XGR8_9ACTN</name>
<dbReference type="EMBL" id="JAAKZW010000034">
    <property type="protein sequence ID" value="NGO76372.1"/>
    <property type="molecule type" value="Genomic_DNA"/>
</dbReference>
<keyword evidence="1" id="KW-0732">Signal</keyword>
<reference evidence="2 3" key="1">
    <citation type="submission" date="2020-02" db="EMBL/GenBank/DDBJ databases">
        <title>Whole-genome analyses of novel actinobacteria.</title>
        <authorList>
            <person name="Sahin N."/>
            <person name="Tokatli A."/>
        </authorList>
    </citation>
    <scope>NUCLEOTIDE SEQUENCE [LARGE SCALE GENOMIC DNA]</scope>
    <source>
        <strain evidence="2 3">YC504</strain>
    </source>
</reference>
<gene>
    <name evidence="2" type="ORF">G6045_11980</name>
</gene>
<dbReference type="AlphaFoldDB" id="A0A6G4XGR8"/>
<keyword evidence="3" id="KW-1185">Reference proteome</keyword>
<dbReference type="RefSeq" id="WP_165331874.1">
    <property type="nucleotide sequence ID" value="NZ_JAAKZW010000034.1"/>
</dbReference>
<protein>
    <submittedName>
        <fullName evidence="2">Uncharacterized protein</fullName>
    </submittedName>
</protein>
<dbReference type="Proteomes" id="UP000481109">
    <property type="component" value="Unassembled WGS sequence"/>
</dbReference>
<feature type="signal peptide" evidence="1">
    <location>
        <begin position="1"/>
        <end position="28"/>
    </location>
</feature>
<organism evidence="2 3">
    <name type="scientific">Streptomyces mesophilus</name>
    <dbReference type="NCBI Taxonomy" id="1775132"/>
    <lineage>
        <taxon>Bacteria</taxon>
        <taxon>Bacillati</taxon>
        <taxon>Actinomycetota</taxon>
        <taxon>Actinomycetes</taxon>
        <taxon>Kitasatosporales</taxon>
        <taxon>Streptomycetaceae</taxon>
        <taxon>Streptomyces</taxon>
    </lineage>
</organism>
<proteinExistence type="predicted"/>